<feature type="repeat" description="TPR" evidence="1">
    <location>
        <begin position="261"/>
        <end position="294"/>
    </location>
</feature>
<dbReference type="InterPro" id="IPR019734">
    <property type="entry name" value="TPR_rpt"/>
</dbReference>
<dbReference type="PANTHER" id="PTHR46663:SF2">
    <property type="entry name" value="GGDEF DOMAIN-CONTAINING PROTEIN"/>
    <property type="match status" value="1"/>
</dbReference>
<feature type="coiled-coil region" evidence="2">
    <location>
        <begin position="352"/>
        <end position="379"/>
    </location>
</feature>
<dbReference type="InterPro" id="IPR011990">
    <property type="entry name" value="TPR-like_helical_dom_sf"/>
</dbReference>
<dbReference type="Proteomes" id="UP000483286">
    <property type="component" value="Unassembled WGS sequence"/>
</dbReference>
<protein>
    <submittedName>
        <fullName evidence="4">Diguanylate cyclase</fullName>
    </submittedName>
</protein>
<name>A0A7C9MRJ9_9DEIO</name>
<dbReference type="InterPro" id="IPR029787">
    <property type="entry name" value="Nucleotide_cyclase"/>
</dbReference>
<dbReference type="RefSeq" id="WP_157459344.1">
    <property type="nucleotide sequence ID" value="NZ_WQLB01000013.1"/>
</dbReference>
<accession>A0A7C9MRJ9</accession>
<keyword evidence="1" id="KW-0802">TPR repeat</keyword>
<evidence type="ECO:0000256" key="2">
    <source>
        <dbReference type="SAM" id="Coils"/>
    </source>
</evidence>
<comment type="caution">
    <text evidence="4">The sequence shown here is derived from an EMBL/GenBank/DDBJ whole genome shotgun (WGS) entry which is preliminary data.</text>
</comment>
<reference evidence="4 5" key="1">
    <citation type="submission" date="2019-12" db="EMBL/GenBank/DDBJ databases">
        <title>Deinococcus sp. HMF7620 Genome sequencing and assembly.</title>
        <authorList>
            <person name="Kang H."/>
            <person name="Kim H."/>
            <person name="Joh K."/>
        </authorList>
    </citation>
    <scope>NUCLEOTIDE SEQUENCE [LARGE SCALE GENOMIC DNA]</scope>
    <source>
        <strain evidence="4 5">HMF7620</strain>
    </source>
</reference>
<gene>
    <name evidence="4" type="ORF">GO986_10925</name>
</gene>
<proteinExistence type="predicted"/>
<feature type="domain" description="GGDEF" evidence="3">
    <location>
        <begin position="415"/>
        <end position="546"/>
    </location>
</feature>
<dbReference type="Pfam" id="PF00990">
    <property type="entry name" value="GGDEF"/>
    <property type="match status" value="1"/>
</dbReference>
<keyword evidence="5" id="KW-1185">Reference proteome</keyword>
<evidence type="ECO:0000313" key="4">
    <source>
        <dbReference type="EMBL" id="MVN87284.1"/>
    </source>
</evidence>
<dbReference type="PROSITE" id="PS50005">
    <property type="entry name" value="TPR"/>
    <property type="match status" value="1"/>
</dbReference>
<dbReference type="CDD" id="cd01949">
    <property type="entry name" value="GGDEF"/>
    <property type="match status" value="1"/>
</dbReference>
<dbReference type="FunFam" id="3.30.70.270:FF:000001">
    <property type="entry name" value="Diguanylate cyclase domain protein"/>
    <property type="match status" value="1"/>
</dbReference>
<dbReference type="SUPFAM" id="SSF55073">
    <property type="entry name" value="Nucleotide cyclase"/>
    <property type="match status" value="1"/>
</dbReference>
<dbReference type="SMART" id="SM00267">
    <property type="entry name" value="GGDEF"/>
    <property type="match status" value="1"/>
</dbReference>
<dbReference type="SUPFAM" id="SSF48452">
    <property type="entry name" value="TPR-like"/>
    <property type="match status" value="2"/>
</dbReference>
<dbReference type="Pfam" id="PF13424">
    <property type="entry name" value="TPR_12"/>
    <property type="match status" value="2"/>
</dbReference>
<keyword evidence="2" id="KW-0175">Coiled coil</keyword>
<dbReference type="InterPro" id="IPR052163">
    <property type="entry name" value="DGC-Regulatory_Protein"/>
</dbReference>
<dbReference type="PANTHER" id="PTHR46663">
    <property type="entry name" value="DIGUANYLATE CYCLASE DGCT-RELATED"/>
    <property type="match status" value="1"/>
</dbReference>
<dbReference type="Pfam" id="PF13374">
    <property type="entry name" value="TPR_10"/>
    <property type="match status" value="1"/>
</dbReference>
<sequence>MNGGATTRSARVQPTDTERLDLDAQLALADELLVVDPARAEAVARGATAQAQRDGDQLRFGQAQVLLGATLFFQAQYEDAQKAFGRALDAARQQGDQALEARALNGIGNVISHLGDYAGALERFLDSSRLALAAGDEQGRVRVLNNIAAVWSELGENASALQAHQEVVEVAGQLGDSALQSSARVNLMVDYHALGDYEQALALAKDMRPNLQTRDLKQHLVVTQAYEGDSLLRLGQLDAARQALLSALPLAEAIGEQVHLCMMLLSLGVTYLQQGQTLLALPHLERALQLAQEHSISGQERDALGALSEVRETLGDYPGALSALRAHHALERQIHAEDVDRKTRFLTAQFQLDTLRREAEQERQRTQKLLEDHTALQEDHALLAHRAAHDPLTGLANRAHFQAVAEQTLQRSQALPVGLLFLDLDGFKAVNDTMGHDAGDDLLRQVGARLRAEVRREDLVARPGGDEFTVLLPALRDPQDARAIGLKLLQVLSQPFTVQGQPVAISASVGAAVAPQDGLAFAELQRRADEAMYRVKHSGRNGVQTA</sequence>
<dbReference type="PROSITE" id="PS50887">
    <property type="entry name" value="GGDEF"/>
    <property type="match status" value="1"/>
</dbReference>
<evidence type="ECO:0000259" key="3">
    <source>
        <dbReference type="PROSITE" id="PS50887"/>
    </source>
</evidence>
<dbReference type="AlphaFoldDB" id="A0A7C9MRJ9"/>
<dbReference type="Gene3D" id="1.25.40.10">
    <property type="entry name" value="Tetratricopeptide repeat domain"/>
    <property type="match status" value="2"/>
</dbReference>
<dbReference type="InterPro" id="IPR043128">
    <property type="entry name" value="Rev_trsase/Diguanyl_cyclase"/>
</dbReference>
<evidence type="ECO:0000256" key="1">
    <source>
        <dbReference type="PROSITE-ProRule" id="PRU00339"/>
    </source>
</evidence>
<evidence type="ECO:0000313" key="5">
    <source>
        <dbReference type="Proteomes" id="UP000483286"/>
    </source>
</evidence>
<dbReference type="NCBIfam" id="TIGR00254">
    <property type="entry name" value="GGDEF"/>
    <property type="match status" value="1"/>
</dbReference>
<dbReference type="SMART" id="SM00028">
    <property type="entry name" value="TPR"/>
    <property type="match status" value="5"/>
</dbReference>
<dbReference type="InterPro" id="IPR000160">
    <property type="entry name" value="GGDEF_dom"/>
</dbReference>
<dbReference type="Gene3D" id="3.30.70.270">
    <property type="match status" value="1"/>
</dbReference>
<dbReference type="EMBL" id="WQLB01000013">
    <property type="protein sequence ID" value="MVN87284.1"/>
    <property type="molecule type" value="Genomic_DNA"/>
</dbReference>
<organism evidence="4 5">
    <name type="scientific">Deinococcus arboris</name>
    <dbReference type="NCBI Taxonomy" id="2682977"/>
    <lineage>
        <taxon>Bacteria</taxon>
        <taxon>Thermotogati</taxon>
        <taxon>Deinococcota</taxon>
        <taxon>Deinococci</taxon>
        <taxon>Deinococcales</taxon>
        <taxon>Deinococcaceae</taxon>
        <taxon>Deinococcus</taxon>
    </lineage>
</organism>